<dbReference type="Gene3D" id="2.60.40.10">
    <property type="entry name" value="Immunoglobulins"/>
    <property type="match status" value="1"/>
</dbReference>
<evidence type="ECO:0000313" key="3">
    <source>
        <dbReference type="EMBL" id="QCK13507.1"/>
    </source>
</evidence>
<feature type="coiled-coil region" evidence="1">
    <location>
        <begin position="12"/>
        <end position="39"/>
    </location>
</feature>
<accession>A0A4D7JFQ4</accession>
<evidence type="ECO:0000256" key="2">
    <source>
        <dbReference type="SAM" id="MobiDB-lite"/>
    </source>
</evidence>
<dbReference type="EMBL" id="CP028923">
    <property type="protein sequence ID" value="QCK13507.1"/>
    <property type="molecule type" value="Genomic_DNA"/>
</dbReference>
<reference evidence="3 4" key="1">
    <citation type="submission" date="2018-04" db="EMBL/GenBank/DDBJ databases">
        <title>Complete genome uncultured novel isolate.</title>
        <authorList>
            <person name="Merlino G."/>
        </authorList>
    </citation>
    <scope>NUCLEOTIDE SEQUENCE [LARGE SCALE GENOMIC DNA]</scope>
    <source>
        <strain evidence="4">R1DC9</strain>
    </source>
</reference>
<keyword evidence="4" id="KW-1185">Reference proteome</keyword>
<dbReference type="InterPro" id="IPR013783">
    <property type="entry name" value="Ig-like_fold"/>
</dbReference>
<feature type="region of interest" description="Disordered" evidence="2">
    <location>
        <begin position="43"/>
        <end position="65"/>
    </location>
</feature>
<dbReference type="InterPro" id="IPR011467">
    <property type="entry name" value="DUF1573"/>
</dbReference>
<evidence type="ECO:0000313" key="4">
    <source>
        <dbReference type="Proteomes" id="UP000298616"/>
    </source>
</evidence>
<keyword evidence="1" id="KW-0175">Coiled coil</keyword>
<organism evidence="3 4">
    <name type="scientific">Mangrovivirga cuniculi</name>
    <dbReference type="NCBI Taxonomy" id="2715131"/>
    <lineage>
        <taxon>Bacteria</taxon>
        <taxon>Pseudomonadati</taxon>
        <taxon>Bacteroidota</taxon>
        <taxon>Cytophagia</taxon>
        <taxon>Cytophagales</taxon>
        <taxon>Mangrovivirgaceae</taxon>
        <taxon>Mangrovivirga</taxon>
    </lineage>
</organism>
<sequence>MKKISLFALVAFVLASCTNEKLEKRVEDLENRVAQLEQNGTLSRPVSNTVPTANTNTPTVDPNAPAPEFDFDSKTYEFGNITEGDVVEHVFKFKNTGDSELVIGNVQASCGCTTPKWTKDPVPVGGEGEIHVRFDSKNKVGTQNKSVTITANTNPARTVLYIKGNVAKGSGKSSILK</sequence>
<dbReference type="OrthoDB" id="826619at2"/>
<dbReference type="Pfam" id="PF07610">
    <property type="entry name" value="DUF1573"/>
    <property type="match status" value="1"/>
</dbReference>
<evidence type="ECO:0000256" key="1">
    <source>
        <dbReference type="SAM" id="Coils"/>
    </source>
</evidence>
<dbReference type="PANTHER" id="PTHR37833">
    <property type="entry name" value="LIPOPROTEIN-RELATED"/>
    <property type="match status" value="1"/>
</dbReference>
<protein>
    <submittedName>
        <fullName evidence="3">DUF1573 domain-containing protein</fullName>
    </submittedName>
</protein>
<proteinExistence type="predicted"/>
<name>A0A4D7JFQ4_9BACT</name>
<dbReference type="PROSITE" id="PS51257">
    <property type="entry name" value="PROKAR_LIPOPROTEIN"/>
    <property type="match status" value="1"/>
</dbReference>
<dbReference type="AlphaFoldDB" id="A0A4D7JFQ4"/>
<feature type="compositionally biased region" description="Low complexity" evidence="2">
    <location>
        <begin position="45"/>
        <end position="65"/>
    </location>
</feature>
<dbReference type="RefSeq" id="WP_137089102.1">
    <property type="nucleotide sequence ID" value="NZ_CP028923.1"/>
</dbReference>
<dbReference type="Proteomes" id="UP000298616">
    <property type="component" value="Chromosome"/>
</dbReference>
<dbReference type="PANTHER" id="PTHR37833:SF1">
    <property type="entry name" value="SIGNAL PEPTIDE PROTEIN"/>
    <property type="match status" value="1"/>
</dbReference>
<gene>
    <name evidence="3" type="ORF">DCC35_01430</name>
</gene>
<dbReference type="KEGG" id="fpf:DCC35_01430"/>